<organism evidence="3 4">
    <name type="scientific">Phytophthora fragariae</name>
    <dbReference type="NCBI Taxonomy" id="53985"/>
    <lineage>
        <taxon>Eukaryota</taxon>
        <taxon>Sar</taxon>
        <taxon>Stramenopiles</taxon>
        <taxon>Oomycota</taxon>
        <taxon>Peronosporomycetes</taxon>
        <taxon>Peronosporales</taxon>
        <taxon>Peronosporaceae</taxon>
        <taxon>Phytophthora</taxon>
    </lineage>
</organism>
<keyword evidence="1" id="KW-0677">Repeat</keyword>
<dbReference type="GO" id="GO:0085020">
    <property type="term" value="P:protein K6-linked ubiquitination"/>
    <property type="evidence" value="ECO:0007669"/>
    <property type="project" value="TreeGrafter"/>
</dbReference>
<dbReference type="Proteomes" id="UP000460718">
    <property type="component" value="Unassembled WGS sequence"/>
</dbReference>
<reference evidence="3 4" key="1">
    <citation type="submission" date="2018-09" db="EMBL/GenBank/DDBJ databases">
        <title>Genomic investigation of the strawberry pathogen Phytophthora fragariae indicates pathogenicity is determined by transcriptional variation in three key races.</title>
        <authorList>
            <person name="Adams T.M."/>
            <person name="Armitage A.D."/>
            <person name="Sobczyk M.K."/>
            <person name="Bates H.J."/>
            <person name="Dunwell J.M."/>
            <person name="Nellist C.F."/>
            <person name="Harrison R.J."/>
        </authorList>
    </citation>
    <scope>NUCLEOTIDE SEQUENCE [LARGE SCALE GENOMIC DNA]</scope>
    <source>
        <strain evidence="3 4">SCRP245</strain>
    </source>
</reference>
<proteinExistence type="predicted"/>
<keyword evidence="2" id="KW-0040">ANK repeat</keyword>
<evidence type="ECO:0000256" key="2">
    <source>
        <dbReference type="ARBA" id="ARBA00023043"/>
    </source>
</evidence>
<protein>
    <submittedName>
        <fullName evidence="3">Uncharacterized protein</fullName>
    </submittedName>
</protein>
<dbReference type="Gene3D" id="1.25.40.20">
    <property type="entry name" value="Ankyrin repeat-containing domain"/>
    <property type="match status" value="1"/>
</dbReference>
<dbReference type="InterPro" id="IPR002110">
    <property type="entry name" value="Ankyrin_rpt"/>
</dbReference>
<accession>A0A6A3KTX4</accession>
<dbReference type="AlphaFoldDB" id="A0A6A3KTX4"/>
<dbReference type="InterPro" id="IPR036770">
    <property type="entry name" value="Ankyrin_rpt-contain_sf"/>
</dbReference>
<dbReference type="GO" id="GO:0004842">
    <property type="term" value="F:ubiquitin-protein transferase activity"/>
    <property type="evidence" value="ECO:0007669"/>
    <property type="project" value="TreeGrafter"/>
</dbReference>
<dbReference type="Pfam" id="PF12796">
    <property type="entry name" value="Ank_2"/>
    <property type="match status" value="1"/>
</dbReference>
<name>A0A6A3KTX4_9STRA</name>
<evidence type="ECO:0000313" key="4">
    <source>
        <dbReference type="Proteomes" id="UP000460718"/>
    </source>
</evidence>
<sequence length="234" mass="26306">MDTSKHRLKQQRAFLDAAANGDVDVVDGWLSSDAGGGVNVKLGEGWTALLYAVAHSRLSIVRRLLEEEVIDLNTTTIAGSSALTLAITRKNNAMLALLLTSGASRATISIELWQEVQEASWIRADVRLMLSPNWAVVWSPALHQHFPPHEREKCRLVIYANTLALRWQDAWIPALATRPSSPLIVSWKEEAMRRFWWIVAALTRASGTDGNQVRWQYLAPPLVYHILEFAVFLW</sequence>
<dbReference type="SMART" id="SM00248">
    <property type="entry name" value="ANK"/>
    <property type="match status" value="3"/>
</dbReference>
<evidence type="ECO:0000313" key="3">
    <source>
        <dbReference type="EMBL" id="KAE9009077.1"/>
    </source>
</evidence>
<gene>
    <name evidence="3" type="ORF">PF011_g10432</name>
</gene>
<dbReference type="PANTHER" id="PTHR24171:SF8">
    <property type="entry name" value="BRCA1-ASSOCIATED RING DOMAIN PROTEIN 1"/>
    <property type="match status" value="1"/>
</dbReference>
<dbReference type="SUPFAM" id="SSF48403">
    <property type="entry name" value="Ankyrin repeat"/>
    <property type="match status" value="1"/>
</dbReference>
<dbReference type="EMBL" id="QXFW01000547">
    <property type="protein sequence ID" value="KAE9009077.1"/>
    <property type="molecule type" value="Genomic_DNA"/>
</dbReference>
<evidence type="ECO:0000256" key="1">
    <source>
        <dbReference type="ARBA" id="ARBA00022737"/>
    </source>
</evidence>
<comment type="caution">
    <text evidence="3">The sequence shown here is derived from an EMBL/GenBank/DDBJ whole genome shotgun (WGS) entry which is preliminary data.</text>
</comment>
<dbReference type="PANTHER" id="PTHR24171">
    <property type="entry name" value="ANKYRIN REPEAT DOMAIN-CONTAINING PROTEIN 39-RELATED"/>
    <property type="match status" value="1"/>
</dbReference>